<accession>A0A8H3QTL1</accession>
<dbReference type="GO" id="GO:0005737">
    <property type="term" value="C:cytoplasm"/>
    <property type="evidence" value="ECO:0007669"/>
    <property type="project" value="TreeGrafter"/>
</dbReference>
<dbReference type="SMART" id="SM00225">
    <property type="entry name" value="BTB"/>
    <property type="match status" value="1"/>
</dbReference>
<dbReference type="Proteomes" id="UP000615446">
    <property type="component" value="Unassembled WGS sequence"/>
</dbReference>
<dbReference type="Pfam" id="PF00651">
    <property type="entry name" value="BTB"/>
    <property type="match status" value="1"/>
</dbReference>
<protein>
    <submittedName>
        <fullName evidence="2">BTB/POZ protein</fullName>
    </submittedName>
</protein>
<feature type="domain" description="BTB" evidence="1">
    <location>
        <begin position="18"/>
        <end position="88"/>
    </location>
</feature>
<dbReference type="InterPro" id="IPR000210">
    <property type="entry name" value="BTB/POZ_dom"/>
</dbReference>
<dbReference type="PROSITE" id="PS50097">
    <property type="entry name" value="BTB"/>
    <property type="match status" value="1"/>
</dbReference>
<dbReference type="SUPFAM" id="SSF54695">
    <property type="entry name" value="POZ domain"/>
    <property type="match status" value="1"/>
</dbReference>
<dbReference type="InterPro" id="IPR052407">
    <property type="entry name" value="BTB_POZ_domain_cont_9"/>
</dbReference>
<evidence type="ECO:0000259" key="1">
    <source>
        <dbReference type="PROSITE" id="PS50097"/>
    </source>
</evidence>
<dbReference type="Gene3D" id="3.30.710.10">
    <property type="entry name" value="Potassium Channel Kv1.1, Chain A"/>
    <property type="match status" value="1"/>
</dbReference>
<evidence type="ECO:0000313" key="2">
    <source>
        <dbReference type="EMBL" id="GES91713.1"/>
    </source>
</evidence>
<dbReference type="InterPro" id="IPR011333">
    <property type="entry name" value="SKP1/BTB/POZ_sf"/>
</dbReference>
<organism evidence="2 3">
    <name type="scientific">Rhizophagus clarus</name>
    <dbReference type="NCBI Taxonomy" id="94130"/>
    <lineage>
        <taxon>Eukaryota</taxon>
        <taxon>Fungi</taxon>
        <taxon>Fungi incertae sedis</taxon>
        <taxon>Mucoromycota</taxon>
        <taxon>Glomeromycotina</taxon>
        <taxon>Glomeromycetes</taxon>
        <taxon>Glomerales</taxon>
        <taxon>Glomeraceae</taxon>
        <taxon>Rhizophagus</taxon>
    </lineage>
</organism>
<proteinExistence type="predicted"/>
<gene>
    <name evidence="2" type="ORF">RCL2_001851600</name>
</gene>
<dbReference type="PANTHER" id="PTHR46306">
    <property type="entry name" value="BTB/POZ DOMAIN-CONTAINING PROTEIN 9"/>
    <property type="match status" value="1"/>
</dbReference>
<dbReference type="CDD" id="cd18186">
    <property type="entry name" value="BTB_POZ_ZBTB_KLHL-like"/>
    <property type="match status" value="1"/>
</dbReference>
<reference evidence="2" key="1">
    <citation type="submission" date="2019-10" db="EMBL/GenBank/DDBJ databases">
        <title>Conservation and host-specific expression of non-tandemly repeated heterogenous ribosome RNA gene in arbuscular mycorrhizal fungi.</title>
        <authorList>
            <person name="Maeda T."/>
            <person name="Kobayashi Y."/>
            <person name="Nakagawa T."/>
            <person name="Ezawa T."/>
            <person name="Yamaguchi K."/>
            <person name="Bino T."/>
            <person name="Nishimoto Y."/>
            <person name="Shigenobu S."/>
            <person name="Kawaguchi M."/>
        </authorList>
    </citation>
    <scope>NUCLEOTIDE SEQUENCE</scope>
    <source>
        <strain evidence="2">HR1</strain>
    </source>
</reference>
<comment type="caution">
    <text evidence="2">The sequence shown here is derived from an EMBL/GenBank/DDBJ whole genome shotgun (WGS) entry which is preliminary data.</text>
</comment>
<sequence>MACNNNNMPINLLEHLSEEVLIEVGDASIFRAHAFVLYFRSSYFRRAILSHKNENDETLTHIRLPNISTETFRIILRYIYGERISLEEYHYTQIVKLLTSANELGIQDLVTYVQAYLIRTRASYGAKSQPHA</sequence>
<dbReference type="EMBL" id="BLAL01000206">
    <property type="protein sequence ID" value="GES91713.1"/>
    <property type="molecule type" value="Genomic_DNA"/>
</dbReference>
<name>A0A8H3QTL1_9GLOM</name>
<dbReference type="PANTHER" id="PTHR46306:SF1">
    <property type="entry name" value="BTB_POZ DOMAIN-CONTAINING PROTEIN 9"/>
    <property type="match status" value="1"/>
</dbReference>
<dbReference type="AlphaFoldDB" id="A0A8H3QTL1"/>
<dbReference type="OrthoDB" id="2429099at2759"/>
<evidence type="ECO:0000313" key="3">
    <source>
        <dbReference type="Proteomes" id="UP000615446"/>
    </source>
</evidence>